<feature type="transmembrane region" description="Helical" evidence="7">
    <location>
        <begin position="44"/>
        <end position="64"/>
    </location>
</feature>
<evidence type="ECO:0000256" key="2">
    <source>
        <dbReference type="ARBA" id="ARBA00010792"/>
    </source>
</evidence>
<organism evidence="8 9">
    <name type="scientific">Virgibacillus siamensis</name>
    <dbReference type="NCBI Taxonomy" id="480071"/>
    <lineage>
        <taxon>Bacteria</taxon>
        <taxon>Bacillati</taxon>
        <taxon>Bacillota</taxon>
        <taxon>Bacilli</taxon>
        <taxon>Bacillales</taxon>
        <taxon>Bacillaceae</taxon>
        <taxon>Virgibacillus</taxon>
    </lineage>
</organism>
<protein>
    <recommendedName>
        <fullName evidence="10">DedA family protein</fullName>
    </recommendedName>
</protein>
<comment type="subcellular location">
    <subcellularLocation>
        <location evidence="1">Cell membrane</location>
        <topology evidence="1">Multi-pass membrane protein</topology>
    </subcellularLocation>
</comment>
<dbReference type="PANTHER" id="PTHR42709">
    <property type="entry name" value="ALKALINE PHOSPHATASE LIKE PROTEIN"/>
    <property type="match status" value="1"/>
</dbReference>
<comment type="caution">
    <text evidence="8">The sequence shown here is derived from an EMBL/GenBank/DDBJ whole genome shotgun (WGS) entry which is preliminary data.</text>
</comment>
<comment type="similarity">
    <text evidence="2">Belongs to the DedA family.</text>
</comment>
<accession>A0ABP3RBW3</accession>
<evidence type="ECO:0000313" key="8">
    <source>
        <dbReference type="EMBL" id="GAA0607526.1"/>
    </source>
</evidence>
<evidence type="ECO:0000256" key="7">
    <source>
        <dbReference type="SAM" id="Phobius"/>
    </source>
</evidence>
<evidence type="ECO:0000256" key="3">
    <source>
        <dbReference type="ARBA" id="ARBA00022475"/>
    </source>
</evidence>
<keyword evidence="5 7" id="KW-1133">Transmembrane helix</keyword>
<dbReference type="EMBL" id="BAAADS010000018">
    <property type="protein sequence ID" value="GAA0607526.1"/>
    <property type="molecule type" value="Genomic_DNA"/>
</dbReference>
<proteinExistence type="inferred from homology"/>
<name>A0ABP3RBW3_9BACI</name>
<keyword evidence="9" id="KW-1185">Reference proteome</keyword>
<gene>
    <name evidence="8" type="ORF">GCM10009001_26060</name>
</gene>
<evidence type="ECO:0000313" key="9">
    <source>
        <dbReference type="Proteomes" id="UP001500866"/>
    </source>
</evidence>
<evidence type="ECO:0008006" key="10">
    <source>
        <dbReference type="Google" id="ProtNLM"/>
    </source>
</evidence>
<keyword evidence="6 7" id="KW-0472">Membrane</keyword>
<evidence type="ECO:0000256" key="4">
    <source>
        <dbReference type="ARBA" id="ARBA00022692"/>
    </source>
</evidence>
<sequence>MKKPKTFLIDSANGAFPFQRVLGIGNYISYAAGMSKVKPVRFGILTYVGILPWMYVMLLLGQAGNLDTITSLLSSTQKYIIAGIILLIVAYIIYRFMKKRNKKSPGAHSQSHGTYGS</sequence>
<dbReference type="InterPro" id="IPR051311">
    <property type="entry name" value="DedA_domain"/>
</dbReference>
<reference evidence="9" key="1">
    <citation type="journal article" date="2019" name="Int. J. Syst. Evol. Microbiol.">
        <title>The Global Catalogue of Microorganisms (GCM) 10K type strain sequencing project: providing services to taxonomists for standard genome sequencing and annotation.</title>
        <authorList>
            <consortium name="The Broad Institute Genomics Platform"/>
            <consortium name="The Broad Institute Genome Sequencing Center for Infectious Disease"/>
            <person name="Wu L."/>
            <person name="Ma J."/>
        </authorList>
    </citation>
    <scope>NUCLEOTIDE SEQUENCE [LARGE SCALE GENOMIC DNA]</scope>
    <source>
        <strain evidence="9">JCM 15395</strain>
    </source>
</reference>
<keyword evidence="3" id="KW-1003">Cell membrane</keyword>
<evidence type="ECO:0000256" key="6">
    <source>
        <dbReference type="ARBA" id="ARBA00023136"/>
    </source>
</evidence>
<dbReference type="PANTHER" id="PTHR42709:SF6">
    <property type="entry name" value="UNDECAPRENYL PHOSPHATE TRANSPORTER A"/>
    <property type="match status" value="1"/>
</dbReference>
<keyword evidence="4 7" id="KW-0812">Transmembrane</keyword>
<dbReference type="RefSeq" id="WP_343813864.1">
    <property type="nucleotide sequence ID" value="NZ_BAAADS010000018.1"/>
</dbReference>
<evidence type="ECO:0000256" key="5">
    <source>
        <dbReference type="ARBA" id="ARBA00022989"/>
    </source>
</evidence>
<feature type="transmembrane region" description="Helical" evidence="7">
    <location>
        <begin position="76"/>
        <end position="94"/>
    </location>
</feature>
<dbReference type="Proteomes" id="UP001500866">
    <property type="component" value="Unassembled WGS sequence"/>
</dbReference>
<evidence type="ECO:0000256" key="1">
    <source>
        <dbReference type="ARBA" id="ARBA00004651"/>
    </source>
</evidence>